<evidence type="ECO:0000313" key="2">
    <source>
        <dbReference type="Proteomes" id="UP001365931"/>
    </source>
</evidence>
<dbReference type="EMBL" id="PQ360875">
    <property type="protein sequence ID" value="XKX17421.1"/>
    <property type="molecule type" value="Genomic_DNA"/>
</dbReference>
<evidence type="ECO:0000313" key="1">
    <source>
        <dbReference type="EMBL" id="XKX17421.1"/>
    </source>
</evidence>
<reference evidence="1" key="1">
    <citation type="submission" date="2024-09" db="EMBL/GenBank/DDBJ databases">
        <title>The complete genome of Klebsiella pneumoniae phage phi1_175008.</title>
        <authorList>
            <person name="Li J."/>
            <person name="Feng Y."/>
            <person name="Zong Z."/>
        </authorList>
    </citation>
    <scope>NUCLEOTIDE SEQUENCE</scope>
</reference>
<dbReference type="Proteomes" id="UP001365931">
    <property type="component" value="Segment"/>
</dbReference>
<organism evidence="1 2">
    <name type="scientific">Klebsiella phage phi1_175008</name>
    <dbReference type="NCBI Taxonomy" id="3127744"/>
    <lineage>
        <taxon>Viruses</taxon>
        <taxon>Duplodnaviria</taxon>
        <taxon>Heunggongvirae</taxon>
        <taxon>Uroviricota</taxon>
        <taxon>Caudoviricetes</taxon>
        <taxon>Stephanstirmvirinae</taxon>
    </lineage>
</organism>
<proteinExistence type="predicted"/>
<name>A0ACD5FR97_9CAUD</name>
<gene>
    <name evidence="1" type="ORF">MVUOKPPV_CDS0024</name>
</gene>
<sequence>MSKTIWLVQIQRHGSCWQPAEPTCRVVCACDSEEAAHKAGQQITWMYNNPWFNPEANLAGIVTHDILIYDPEYRYAVKKHEGEWH</sequence>
<accession>A0ACD5FR97</accession>
<protein>
    <submittedName>
        <fullName evidence="1">Uncharacterized protein</fullName>
    </submittedName>
</protein>